<sequence length="396" mass="45212">MSTIVNETSEVQLATHLRHSSHRVPDVIAVPAPNVDPHHSPEFGKGKHQNYSALTPDEVDHFVNHGWLHVPNAIKPEYLSWADDLWTRIGYDEHDKSTWHSEYLHLPRHHEVPAEEFAPEAWAKTVEICGGIDMIHPIRERYYGDAFIVSFGSADKTLETEDAPLQKRSSYHSDCDWYRLFLDSTGNAMTVVHVFSDIPERGGGTWLCEDGLKGVCQYLYDRPEGLDPPIDGAHCKHCNDCHIFSQIKAKKGDVFLLHGLLPHTAAANYRHYARIITNPHVCLAAPHNLNRSDGNYTLLEQVILRAMGRESVPEFKPARERAHWYPRNAGFKRDYAEAELKRLEEAATARGRDPKSVDSLYQKKGTKEWDEYETRNGFREPVGTLLMEQHTFGSYK</sequence>
<keyword evidence="2" id="KW-1185">Reference proteome</keyword>
<evidence type="ECO:0000313" key="2">
    <source>
        <dbReference type="Proteomes" id="UP000279259"/>
    </source>
</evidence>
<protein>
    <recommendedName>
        <fullName evidence="3">Phytanoyl-CoA dioxygenase</fullName>
    </recommendedName>
</protein>
<dbReference type="AlphaFoldDB" id="A0A427YXH5"/>
<dbReference type="EMBL" id="RSCD01000001">
    <property type="protein sequence ID" value="RSH95774.1"/>
    <property type="molecule type" value="Genomic_DNA"/>
</dbReference>
<evidence type="ECO:0008006" key="3">
    <source>
        <dbReference type="Google" id="ProtNLM"/>
    </source>
</evidence>
<dbReference type="OrthoDB" id="4664297at2759"/>
<dbReference type="SUPFAM" id="SSF51197">
    <property type="entry name" value="Clavaminate synthase-like"/>
    <property type="match status" value="1"/>
</dbReference>
<accession>A0A427YXH5</accession>
<proteinExistence type="predicted"/>
<comment type="caution">
    <text evidence="1">The sequence shown here is derived from an EMBL/GenBank/DDBJ whole genome shotgun (WGS) entry which is preliminary data.</text>
</comment>
<name>A0A427YXH5_9TREE</name>
<dbReference type="Proteomes" id="UP000279259">
    <property type="component" value="Unassembled WGS sequence"/>
</dbReference>
<reference evidence="1 2" key="1">
    <citation type="submission" date="2018-11" db="EMBL/GenBank/DDBJ databases">
        <title>Genome sequence of Saitozyma podzolica DSM 27192.</title>
        <authorList>
            <person name="Aliyu H."/>
            <person name="Gorte O."/>
            <person name="Ochsenreither K."/>
        </authorList>
    </citation>
    <scope>NUCLEOTIDE SEQUENCE [LARGE SCALE GENOMIC DNA]</scope>
    <source>
        <strain evidence="1 2">DSM 27192</strain>
    </source>
</reference>
<dbReference type="Gene3D" id="2.60.120.620">
    <property type="entry name" value="q2cbj1_9rhob like domain"/>
    <property type="match status" value="1"/>
</dbReference>
<organism evidence="1 2">
    <name type="scientific">Saitozyma podzolica</name>
    <dbReference type="NCBI Taxonomy" id="1890683"/>
    <lineage>
        <taxon>Eukaryota</taxon>
        <taxon>Fungi</taxon>
        <taxon>Dikarya</taxon>
        <taxon>Basidiomycota</taxon>
        <taxon>Agaricomycotina</taxon>
        <taxon>Tremellomycetes</taxon>
        <taxon>Tremellales</taxon>
        <taxon>Trimorphomycetaceae</taxon>
        <taxon>Saitozyma</taxon>
    </lineage>
</organism>
<evidence type="ECO:0000313" key="1">
    <source>
        <dbReference type="EMBL" id="RSH95774.1"/>
    </source>
</evidence>
<gene>
    <name evidence="1" type="ORF">EHS25_000866</name>
</gene>